<dbReference type="PANTHER" id="PTHR21015">
    <property type="entry name" value="UDP-N-ACETYLGLUCOSAMINE--N-ACETYLMURAMYL-(PENTAPEPTIDE) PYROPHOSPHORYL-UNDECAPRENOL N-ACETYLGLUCOSAMINE TRANSFERASE 1"/>
    <property type="match status" value="1"/>
</dbReference>
<organism evidence="2 3">
    <name type="scientific">Ruania alba</name>
    <dbReference type="NCBI Taxonomy" id="648782"/>
    <lineage>
        <taxon>Bacteria</taxon>
        <taxon>Bacillati</taxon>
        <taxon>Actinomycetota</taxon>
        <taxon>Actinomycetes</taxon>
        <taxon>Micrococcales</taxon>
        <taxon>Ruaniaceae</taxon>
        <taxon>Ruania</taxon>
    </lineage>
</organism>
<dbReference type="STRING" id="648782.SAMN04488554_4128"/>
<sequence length="459" mass="49291">MASGRPVVILMTSNGVGMGHLSRQVTTALSGPHHFDTVMFSLSRALPRVMRASEHGGLPGAAERDLRFEYGPSWESGWLPAGWRAPVRRRWRSYRWDPYLRDRLVALATETGAQALVFDGVAPYPGLVQARAELPGTKFAWVRRGLWRPSAPAERLDASRHFDLTLEPGDVAAHADRGPTRGRSDAVRIPGAVSLTDVLPALSRHEAREVLGLPQDRPVLLLAPGSGALGSVDATAAAVLETVAAAGDDWVIAVTRQSIARHTVAGDGDRVVALEDIYPLARYLAAFDGAVSAAGYNGVHELLTAEVPTLLVPSTSHATDDQEARAAGAAARGMALEVRTTLSEAVRDLLDERTRDRLRRQMSALEPATGGRAIAERVTALAADGAAPTGPPHHAKPGPAFPDLRTRAQPGSASELLFTDELDPGTLRGHRPVEHLLRGASPQYRAVRESIAPWLYRVR</sequence>
<dbReference type="GO" id="GO:0016758">
    <property type="term" value="F:hexosyltransferase activity"/>
    <property type="evidence" value="ECO:0007669"/>
    <property type="project" value="InterPro"/>
</dbReference>
<dbReference type="SUPFAM" id="SSF53756">
    <property type="entry name" value="UDP-Glycosyltransferase/glycogen phosphorylase"/>
    <property type="match status" value="1"/>
</dbReference>
<gene>
    <name evidence="2" type="ORF">SAMN04488554_4128</name>
</gene>
<evidence type="ECO:0000259" key="1">
    <source>
        <dbReference type="Pfam" id="PF04101"/>
    </source>
</evidence>
<accession>A0A1H5NAK9</accession>
<feature type="domain" description="Glycosyl transferase family 28 C-terminal" evidence="1">
    <location>
        <begin position="272"/>
        <end position="355"/>
    </location>
</feature>
<dbReference type="EMBL" id="FNTX01000002">
    <property type="protein sequence ID" value="SEE98595.1"/>
    <property type="molecule type" value="Genomic_DNA"/>
</dbReference>
<keyword evidence="3" id="KW-1185">Reference proteome</keyword>
<dbReference type="Gene3D" id="3.40.50.2000">
    <property type="entry name" value="Glycogen Phosphorylase B"/>
    <property type="match status" value="1"/>
</dbReference>
<dbReference type="Pfam" id="PF04101">
    <property type="entry name" value="Glyco_tran_28_C"/>
    <property type="match status" value="1"/>
</dbReference>
<dbReference type="RefSeq" id="WP_175477261.1">
    <property type="nucleotide sequence ID" value="NZ_FNTX01000002.1"/>
</dbReference>
<dbReference type="Proteomes" id="UP000199220">
    <property type="component" value="Unassembled WGS sequence"/>
</dbReference>
<dbReference type="AlphaFoldDB" id="A0A1H5NAK9"/>
<evidence type="ECO:0000313" key="2">
    <source>
        <dbReference type="EMBL" id="SEE98595.1"/>
    </source>
</evidence>
<dbReference type="InterPro" id="IPR007235">
    <property type="entry name" value="Glyco_trans_28_C"/>
</dbReference>
<keyword evidence="2" id="KW-0808">Transferase</keyword>
<proteinExistence type="predicted"/>
<name>A0A1H5NAK9_9MICO</name>
<dbReference type="PANTHER" id="PTHR21015:SF22">
    <property type="entry name" value="GLYCOSYLTRANSFERASE"/>
    <property type="match status" value="1"/>
</dbReference>
<protein>
    <submittedName>
        <fullName evidence="2">Glycosyltransferase family 28 C-terminal domain-containing protein</fullName>
    </submittedName>
</protein>
<reference evidence="3" key="1">
    <citation type="submission" date="2016-10" db="EMBL/GenBank/DDBJ databases">
        <authorList>
            <person name="Varghese N."/>
            <person name="Submissions S."/>
        </authorList>
    </citation>
    <scope>NUCLEOTIDE SEQUENCE [LARGE SCALE GENOMIC DNA]</scope>
    <source>
        <strain evidence="3">DSM 21368</strain>
    </source>
</reference>
<evidence type="ECO:0000313" key="3">
    <source>
        <dbReference type="Proteomes" id="UP000199220"/>
    </source>
</evidence>